<name>A7AVN7_BABBO</name>
<dbReference type="EMBL" id="AAXT01000004">
    <property type="protein sequence ID" value="EDO05863.1"/>
    <property type="molecule type" value="Genomic_DNA"/>
</dbReference>
<reference evidence="3" key="3">
    <citation type="journal article" date="2021" name="Int. J. Parasitol.">
        <title>Comparative analysis of gene expression between Babesia bovis blood stages and kinetes allowed by improved genome annotation.</title>
        <authorList>
            <person name="Ueti M.W."/>
            <person name="Johnson W.C."/>
            <person name="Kappmeyer L.S."/>
            <person name="Herndon D.R."/>
            <person name="Mousel M.R."/>
            <person name="Reif K.E."/>
            <person name="Taus N.S."/>
            <person name="Ifeonu O.O."/>
            <person name="Silva J.C."/>
            <person name="Suarez C.E."/>
            <person name="Brayton K.A."/>
        </authorList>
    </citation>
    <scope>NUCLEOTIDE SEQUENCE [LARGE SCALE GENOMIC DNA]</scope>
</reference>
<protein>
    <submittedName>
        <fullName evidence="2">Uncharacterized protein</fullName>
    </submittedName>
</protein>
<reference evidence="2 3" key="1">
    <citation type="journal article" date="2007" name="PLoS Pathog.">
        <title>Genome sequence of Babesia bovis and comparative analysis of apicomplexan hemoprotozoa.</title>
        <authorList>
            <person name="Brayton K.A."/>
            <person name="Lau A.O.T."/>
            <person name="Herndon D.R."/>
            <person name="Hannick L."/>
            <person name="Kappmeyer L.S."/>
            <person name="Berens S.J."/>
            <person name="Bidwell S.L."/>
            <person name="Brown W.C."/>
            <person name="Crabtree J."/>
            <person name="Fadrosh D."/>
            <person name="Feldblum T."/>
            <person name="Forberger H.A."/>
            <person name="Haas B.J."/>
            <person name="Howell J.M."/>
            <person name="Khouri H."/>
            <person name="Koo H."/>
            <person name="Mann D.J."/>
            <person name="Norimine J."/>
            <person name="Paulsen I.T."/>
            <person name="Radune D."/>
            <person name="Ren Q."/>
            <person name="Smith R.K. Jr."/>
            <person name="Suarez C.E."/>
            <person name="White O."/>
            <person name="Wortman J.R."/>
            <person name="Knowles D.P. Jr."/>
            <person name="McElwain T.F."/>
            <person name="Nene V.M."/>
        </authorList>
    </citation>
    <scope>NUCLEOTIDE SEQUENCE [LARGE SCALE GENOMIC DNA]</scope>
    <source>
        <strain evidence="2">T2Bo</strain>
    </source>
</reference>
<dbReference type="OMA" id="KMKVYAF"/>
<dbReference type="Proteomes" id="UP000002173">
    <property type="component" value="Unassembled WGS sequence"/>
</dbReference>
<feature type="region of interest" description="Disordered" evidence="1">
    <location>
        <begin position="233"/>
        <end position="259"/>
    </location>
</feature>
<proteinExistence type="predicted"/>
<comment type="caution">
    <text evidence="2">The sequence shown here is derived from an EMBL/GenBank/DDBJ whole genome shotgun (WGS) entry which is preliminary data.</text>
</comment>
<gene>
    <name evidence="2" type="ORF">BBOV_IV002660</name>
</gene>
<reference evidence="3" key="2">
    <citation type="journal article" date="2020" name="Data Brief">
        <title>Transcriptome dataset of Babesia bovis life stages within vertebrate and invertebrate hosts.</title>
        <authorList>
            <person name="Ueti M.W."/>
            <person name="Johnson W.C."/>
            <person name="Kappmeyer L.S."/>
            <person name="Herndon D.R."/>
            <person name="Mousel M.R."/>
            <person name="Reif K.E."/>
            <person name="Taus N.S."/>
            <person name="Ifeonu O.O."/>
            <person name="Silva J.C."/>
            <person name="Suarez C.E."/>
            <person name="Brayton K.A."/>
        </authorList>
    </citation>
    <scope>NUCLEOTIDE SEQUENCE [LARGE SCALE GENOMIC DNA]</scope>
</reference>
<dbReference type="GeneID" id="5477650"/>
<evidence type="ECO:0000256" key="1">
    <source>
        <dbReference type="SAM" id="MobiDB-lite"/>
    </source>
</evidence>
<dbReference type="KEGG" id="bbo:BBOV_IV002660"/>
<dbReference type="AlphaFoldDB" id="A7AVN7"/>
<dbReference type="eggNOG" id="ENOG502SB4S">
    <property type="taxonomic scope" value="Eukaryota"/>
</dbReference>
<evidence type="ECO:0000313" key="2">
    <source>
        <dbReference type="EMBL" id="EDO05863.1"/>
    </source>
</evidence>
<evidence type="ECO:0000313" key="3">
    <source>
        <dbReference type="Proteomes" id="UP000002173"/>
    </source>
</evidence>
<dbReference type="VEuPathDB" id="PiroplasmaDB:BBOV_IV002660"/>
<accession>A7AVN7</accession>
<organism evidence="2 3">
    <name type="scientific">Babesia bovis</name>
    <dbReference type="NCBI Taxonomy" id="5865"/>
    <lineage>
        <taxon>Eukaryota</taxon>
        <taxon>Sar</taxon>
        <taxon>Alveolata</taxon>
        <taxon>Apicomplexa</taxon>
        <taxon>Aconoidasida</taxon>
        <taxon>Piroplasmida</taxon>
        <taxon>Babesiidae</taxon>
        <taxon>Babesia</taxon>
    </lineage>
</organism>
<sequence>MTEVDRTSKSYASSSAAALDRMLILRGAALQSLVALCERNTLSTYNKRYAFNRLKVNAFGSQAHVGVPEDGTSLRFSQGQLRLLRQEQLMLMAENERLVYELQEVRRCRSSGQFRPSQPRSIPEFRESKLSKAIDMTLSGGRDSRLSAARIGFLSAIISRLRYKVLGAALRALFRNSLRSVRSGPSHTSVYYSRDQMRTPCMVMENIIRSMVHRTKRMTLYMLKRVASDRAMPPRRSVGFSDATRPCVGLPQGDSRPSG</sequence>
<keyword evidence="3" id="KW-1185">Reference proteome</keyword>
<dbReference type="InParanoid" id="A7AVN7"/>